<dbReference type="SMART" id="SM00028">
    <property type="entry name" value="TPR"/>
    <property type="match status" value="1"/>
</dbReference>
<evidence type="ECO:0000256" key="1">
    <source>
        <dbReference type="PROSITE-ProRule" id="PRU00339"/>
    </source>
</evidence>
<evidence type="ECO:0000256" key="2">
    <source>
        <dbReference type="SAM" id="Phobius"/>
    </source>
</evidence>
<dbReference type="KEGG" id="barh:WN72_17735"/>
<name>A0AAE7TH73_9BRAD</name>
<evidence type="ECO:0000313" key="3">
    <source>
        <dbReference type="EMBL" id="QOZ67944.1"/>
    </source>
</evidence>
<protein>
    <recommendedName>
        <fullName evidence="5">Tetratricopeptide repeat-containing protein</fullName>
    </recommendedName>
</protein>
<dbReference type="RefSeq" id="WP_051377985.1">
    <property type="nucleotide sequence ID" value="NZ_AXAD01000002.1"/>
</dbReference>
<dbReference type="PROSITE" id="PS50005">
    <property type="entry name" value="TPR"/>
    <property type="match status" value="1"/>
</dbReference>
<gene>
    <name evidence="3" type="ORF">WN72_17735</name>
</gene>
<evidence type="ECO:0008006" key="5">
    <source>
        <dbReference type="Google" id="ProtNLM"/>
    </source>
</evidence>
<accession>A0AAE7TH73</accession>
<feature type="repeat" description="TPR" evidence="1">
    <location>
        <begin position="114"/>
        <end position="147"/>
    </location>
</feature>
<sequence length="202" mass="21819">MPKSAVNVGMTTLIPAIAAATVLGGLVAYFAVYGNDRTEWGSIPLFSGSTGKGTTAVTPEAWPICTTMVPVAADAEWVELDPDFKAGKRALAAADWNGAIGSFTRAALRDPLNADIQNYLGYSYRRLRQLGPAVGHYQQSLTLDPRHRSAHEHLGEAYLVLGEPTKAEQHLAALENLCLLLPCQEYDDLKRAIAAYRKLAAH</sequence>
<keyword evidence="2" id="KW-0472">Membrane</keyword>
<dbReference type="Gene3D" id="1.25.40.10">
    <property type="entry name" value="Tetratricopeptide repeat domain"/>
    <property type="match status" value="1"/>
</dbReference>
<dbReference type="InterPro" id="IPR011990">
    <property type="entry name" value="TPR-like_helical_dom_sf"/>
</dbReference>
<evidence type="ECO:0000313" key="4">
    <source>
        <dbReference type="Proteomes" id="UP000594015"/>
    </source>
</evidence>
<dbReference type="EMBL" id="CP030050">
    <property type="protein sequence ID" value="QOZ67944.1"/>
    <property type="molecule type" value="Genomic_DNA"/>
</dbReference>
<reference evidence="3 4" key="1">
    <citation type="submission" date="2018-06" db="EMBL/GenBank/DDBJ databases">
        <title>Comparative genomics of Bradyrhizobium nodulating Arachidis hypogaea.</title>
        <authorList>
            <person name="Li Y."/>
        </authorList>
    </citation>
    <scope>NUCLEOTIDE SEQUENCE [LARGE SCALE GENOMIC DNA]</scope>
    <source>
        <strain evidence="3 4">CCBAU 051107</strain>
    </source>
</reference>
<feature type="transmembrane region" description="Helical" evidence="2">
    <location>
        <begin position="12"/>
        <end position="32"/>
    </location>
</feature>
<proteinExistence type="predicted"/>
<dbReference type="AlphaFoldDB" id="A0AAE7TH73"/>
<keyword evidence="2" id="KW-0812">Transmembrane</keyword>
<dbReference type="Proteomes" id="UP000594015">
    <property type="component" value="Chromosome"/>
</dbReference>
<keyword evidence="2" id="KW-1133">Transmembrane helix</keyword>
<dbReference type="InterPro" id="IPR019734">
    <property type="entry name" value="TPR_rpt"/>
</dbReference>
<keyword evidence="1" id="KW-0802">TPR repeat</keyword>
<dbReference type="SUPFAM" id="SSF48452">
    <property type="entry name" value="TPR-like"/>
    <property type="match status" value="1"/>
</dbReference>
<dbReference type="Pfam" id="PF13432">
    <property type="entry name" value="TPR_16"/>
    <property type="match status" value="1"/>
</dbReference>
<organism evidence="3 4">
    <name type="scientific">Bradyrhizobium arachidis</name>
    <dbReference type="NCBI Taxonomy" id="858423"/>
    <lineage>
        <taxon>Bacteria</taxon>
        <taxon>Pseudomonadati</taxon>
        <taxon>Pseudomonadota</taxon>
        <taxon>Alphaproteobacteria</taxon>
        <taxon>Hyphomicrobiales</taxon>
        <taxon>Nitrobacteraceae</taxon>
        <taxon>Bradyrhizobium</taxon>
    </lineage>
</organism>